<feature type="region of interest" description="Disordered" evidence="1">
    <location>
        <begin position="61"/>
        <end position="84"/>
    </location>
</feature>
<organism evidence="3 4">
    <name type="scientific">Actinocorallia libanotica</name>
    <dbReference type="NCBI Taxonomy" id="46162"/>
    <lineage>
        <taxon>Bacteria</taxon>
        <taxon>Bacillati</taxon>
        <taxon>Actinomycetota</taxon>
        <taxon>Actinomycetes</taxon>
        <taxon>Streptosporangiales</taxon>
        <taxon>Thermomonosporaceae</taxon>
        <taxon>Actinocorallia</taxon>
    </lineage>
</organism>
<sequence>MWNRMSPALTVLRDLASFLIGGWGLVHQALQPKPDTGVLLIFAGLLVTPGVLAAHWLATSGTAGQSSQPPSPPPQSSSPLPPPG</sequence>
<name>A0ABP4CJ64_9ACTN</name>
<feature type="compositionally biased region" description="Pro residues" evidence="1">
    <location>
        <begin position="69"/>
        <end position="84"/>
    </location>
</feature>
<proteinExistence type="predicted"/>
<evidence type="ECO:0000313" key="4">
    <source>
        <dbReference type="Proteomes" id="UP001500665"/>
    </source>
</evidence>
<feature type="transmembrane region" description="Helical" evidence="2">
    <location>
        <begin position="38"/>
        <end position="58"/>
    </location>
</feature>
<evidence type="ECO:0000313" key="3">
    <source>
        <dbReference type="EMBL" id="GAA0970548.1"/>
    </source>
</evidence>
<dbReference type="Proteomes" id="UP001500665">
    <property type="component" value="Unassembled WGS sequence"/>
</dbReference>
<keyword evidence="4" id="KW-1185">Reference proteome</keyword>
<dbReference type="EMBL" id="BAAAHH010000077">
    <property type="protein sequence ID" value="GAA0970548.1"/>
    <property type="molecule type" value="Genomic_DNA"/>
</dbReference>
<keyword evidence="2" id="KW-1133">Transmembrane helix</keyword>
<keyword evidence="2" id="KW-0472">Membrane</keyword>
<evidence type="ECO:0000256" key="1">
    <source>
        <dbReference type="SAM" id="MobiDB-lite"/>
    </source>
</evidence>
<protein>
    <submittedName>
        <fullName evidence="3">Uncharacterized protein</fullName>
    </submittedName>
</protein>
<evidence type="ECO:0000256" key="2">
    <source>
        <dbReference type="SAM" id="Phobius"/>
    </source>
</evidence>
<comment type="caution">
    <text evidence="3">The sequence shown here is derived from an EMBL/GenBank/DDBJ whole genome shotgun (WGS) entry which is preliminary data.</text>
</comment>
<reference evidence="4" key="1">
    <citation type="journal article" date="2019" name="Int. J. Syst. Evol. Microbiol.">
        <title>The Global Catalogue of Microorganisms (GCM) 10K type strain sequencing project: providing services to taxonomists for standard genome sequencing and annotation.</title>
        <authorList>
            <consortium name="The Broad Institute Genomics Platform"/>
            <consortium name="The Broad Institute Genome Sequencing Center for Infectious Disease"/>
            <person name="Wu L."/>
            <person name="Ma J."/>
        </authorList>
    </citation>
    <scope>NUCLEOTIDE SEQUENCE [LARGE SCALE GENOMIC DNA]</scope>
    <source>
        <strain evidence="4">JCM 10696</strain>
    </source>
</reference>
<gene>
    <name evidence="3" type="ORF">GCM10009550_78380</name>
</gene>
<keyword evidence="2" id="KW-0812">Transmembrane</keyword>
<accession>A0ABP4CJ64</accession>